<dbReference type="HOGENOM" id="CLU_953720_0_0_1"/>
<name>A0A0A1T0Z1_9HYPO</name>
<accession>A0A0A1T0Z1</accession>
<keyword evidence="2 3" id="KW-0040">ANK repeat</keyword>
<dbReference type="CDD" id="cd14688">
    <property type="entry name" value="bZIP_YAP"/>
    <property type="match status" value="1"/>
</dbReference>
<dbReference type="PROSITE" id="PS50088">
    <property type="entry name" value="ANK_REPEAT"/>
    <property type="match status" value="3"/>
</dbReference>
<evidence type="ECO:0000256" key="1">
    <source>
        <dbReference type="ARBA" id="ARBA00022737"/>
    </source>
</evidence>
<reference evidence="4 5" key="1">
    <citation type="journal article" date="2015" name="Genome Announc.">
        <title>Draft Genome Sequence and Gene Annotation of the Entomopathogenic Fungus Verticillium hemipterigenum.</title>
        <authorList>
            <person name="Horn F."/>
            <person name="Habel A."/>
            <person name="Scharf D.H."/>
            <person name="Dworschak J."/>
            <person name="Brakhage A.A."/>
            <person name="Guthke R."/>
            <person name="Hertweck C."/>
            <person name="Linde J."/>
        </authorList>
    </citation>
    <scope>NUCLEOTIDE SEQUENCE [LARGE SCALE GENOMIC DNA]</scope>
</reference>
<feature type="repeat" description="ANK" evidence="3">
    <location>
        <begin position="197"/>
        <end position="229"/>
    </location>
</feature>
<dbReference type="PROSITE" id="PS50297">
    <property type="entry name" value="ANK_REP_REGION"/>
    <property type="match status" value="2"/>
</dbReference>
<keyword evidence="1" id="KW-0677">Repeat</keyword>
<dbReference type="Pfam" id="PF12796">
    <property type="entry name" value="Ank_2"/>
    <property type="match status" value="1"/>
</dbReference>
<dbReference type="Proteomes" id="UP000039046">
    <property type="component" value="Unassembled WGS sequence"/>
</dbReference>
<dbReference type="InterPro" id="IPR002110">
    <property type="entry name" value="Ankyrin_rpt"/>
</dbReference>
<sequence>MPSKARAEAAKVQKIKNDRKKELNRLAQVRYRASQKQKIAALEDALKNIEGDAPGEYVSQDAGFEFDAIMGIGIASPSNVLASNGDSWTGQDFSLDMNGMAGLGLTETQESLVVPDKQAQERRPLSENDVLAASLMQLTDNPPPPPPWSESPATESVATISMPPLGTPLHLALEKHDEPMTVFLVNSGASLTQLGPNGQAALHIAVESSTDSILRYIIRKTKNVNILNNMEQTPLIRAVIAGRNSAVEMLLKERADANFKDCHEKTALHYAVQEGSTTLAALLIKHGASVDG</sequence>
<dbReference type="PANTHER" id="PTHR24198">
    <property type="entry name" value="ANKYRIN REPEAT AND PROTEIN KINASE DOMAIN-CONTAINING PROTEIN"/>
    <property type="match status" value="1"/>
</dbReference>
<dbReference type="OrthoDB" id="20872at2759"/>
<evidence type="ECO:0000256" key="2">
    <source>
        <dbReference type="ARBA" id="ARBA00023043"/>
    </source>
</evidence>
<gene>
    <name evidence="4" type="ORF">VHEMI04344</name>
</gene>
<feature type="repeat" description="ANK" evidence="3">
    <location>
        <begin position="230"/>
        <end position="262"/>
    </location>
</feature>
<feature type="repeat" description="ANK" evidence="3">
    <location>
        <begin position="263"/>
        <end position="292"/>
    </location>
</feature>
<dbReference type="PANTHER" id="PTHR24198:SF165">
    <property type="entry name" value="ANKYRIN REPEAT-CONTAINING PROTEIN-RELATED"/>
    <property type="match status" value="1"/>
</dbReference>
<evidence type="ECO:0000313" key="4">
    <source>
        <dbReference type="EMBL" id="CEJ87226.1"/>
    </source>
</evidence>
<evidence type="ECO:0000256" key="3">
    <source>
        <dbReference type="PROSITE-ProRule" id="PRU00023"/>
    </source>
</evidence>
<dbReference type="STRING" id="1531966.A0A0A1T0Z1"/>
<dbReference type="SUPFAM" id="SSF48403">
    <property type="entry name" value="Ankyrin repeat"/>
    <property type="match status" value="1"/>
</dbReference>
<dbReference type="SMART" id="SM00248">
    <property type="entry name" value="ANK"/>
    <property type="match status" value="4"/>
</dbReference>
<keyword evidence="5" id="KW-1185">Reference proteome</keyword>
<dbReference type="EMBL" id="CDHN01000002">
    <property type="protein sequence ID" value="CEJ87226.1"/>
    <property type="molecule type" value="Genomic_DNA"/>
</dbReference>
<evidence type="ECO:0000313" key="5">
    <source>
        <dbReference type="Proteomes" id="UP000039046"/>
    </source>
</evidence>
<organism evidence="4 5">
    <name type="scientific">[Torrubiella] hemipterigena</name>
    <dbReference type="NCBI Taxonomy" id="1531966"/>
    <lineage>
        <taxon>Eukaryota</taxon>
        <taxon>Fungi</taxon>
        <taxon>Dikarya</taxon>
        <taxon>Ascomycota</taxon>
        <taxon>Pezizomycotina</taxon>
        <taxon>Sordariomycetes</taxon>
        <taxon>Hypocreomycetidae</taxon>
        <taxon>Hypocreales</taxon>
        <taxon>Clavicipitaceae</taxon>
        <taxon>Clavicipitaceae incertae sedis</taxon>
        <taxon>'Torrubiella' clade</taxon>
    </lineage>
</organism>
<dbReference type="InterPro" id="IPR036770">
    <property type="entry name" value="Ankyrin_rpt-contain_sf"/>
</dbReference>
<dbReference type="AlphaFoldDB" id="A0A0A1T0Z1"/>
<proteinExistence type="predicted"/>
<protein>
    <submittedName>
        <fullName evidence="4">Uncharacterized protein</fullName>
    </submittedName>
</protein>
<dbReference type="Gene3D" id="1.25.40.20">
    <property type="entry name" value="Ankyrin repeat-containing domain"/>
    <property type="match status" value="1"/>
</dbReference>